<dbReference type="InterPro" id="IPR036584">
    <property type="entry name" value="FliS_sf"/>
</dbReference>
<dbReference type="GO" id="GO:0071973">
    <property type="term" value="P:bacterial-type flagellum-dependent cell motility"/>
    <property type="evidence" value="ECO:0007669"/>
    <property type="project" value="TreeGrafter"/>
</dbReference>
<evidence type="ECO:0000256" key="4">
    <source>
        <dbReference type="ARBA" id="ARBA00022795"/>
    </source>
</evidence>
<proteinExistence type="inferred from homology"/>
<keyword evidence="6" id="KW-0966">Cell projection</keyword>
<dbReference type="Proteomes" id="UP000075653">
    <property type="component" value="Unassembled WGS sequence"/>
</dbReference>
<dbReference type="InterPro" id="IPR003713">
    <property type="entry name" value="FliS"/>
</dbReference>
<dbReference type="RefSeq" id="WP_082783165.1">
    <property type="nucleotide sequence ID" value="NZ_CP149475.1"/>
</dbReference>
<dbReference type="CDD" id="cd16098">
    <property type="entry name" value="FliS"/>
    <property type="match status" value="1"/>
</dbReference>
<keyword evidence="5" id="KW-0143">Chaperone</keyword>
<comment type="similarity">
    <text evidence="2">Belongs to the FliS family.</text>
</comment>
<dbReference type="EMBL" id="LRRD01000015">
    <property type="protein sequence ID" value="KXW58391.1"/>
    <property type="molecule type" value="Genomic_DNA"/>
</dbReference>
<keyword evidence="6" id="KW-0282">Flagellum</keyword>
<dbReference type="NCBIfam" id="TIGR00208">
    <property type="entry name" value="fliS"/>
    <property type="match status" value="1"/>
</dbReference>
<dbReference type="PANTHER" id="PTHR34773">
    <property type="entry name" value="FLAGELLAR SECRETION CHAPERONE FLIS"/>
    <property type="match status" value="1"/>
</dbReference>
<evidence type="ECO:0000313" key="7">
    <source>
        <dbReference type="Proteomes" id="UP000075653"/>
    </source>
</evidence>
<dbReference type="GO" id="GO:0005829">
    <property type="term" value="C:cytosol"/>
    <property type="evidence" value="ECO:0007669"/>
    <property type="project" value="UniProtKB-SubCell"/>
</dbReference>
<dbReference type="PATRIC" id="fig|1789004.3.peg.1094"/>
<keyword evidence="4" id="KW-1005">Bacterial flagellum biogenesis</keyword>
<organism evidence="6 7">
    <name type="scientific">Ferrovum myxofaciens</name>
    <dbReference type="NCBI Taxonomy" id="416213"/>
    <lineage>
        <taxon>Bacteria</taxon>
        <taxon>Pseudomonadati</taxon>
        <taxon>Pseudomonadota</taxon>
        <taxon>Betaproteobacteria</taxon>
        <taxon>Ferrovales</taxon>
        <taxon>Ferrovaceae</taxon>
        <taxon>Ferrovum</taxon>
    </lineage>
</organism>
<dbReference type="SUPFAM" id="SSF101116">
    <property type="entry name" value="Flagellar export chaperone FliS"/>
    <property type="match status" value="1"/>
</dbReference>
<comment type="caution">
    <text evidence="6">The sequence shown here is derived from an EMBL/GenBank/DDBJ whole genome shotgun (WGS) entry which is preliminary data.</text>
</comment>
<protein>
    <submittedName>
        <fullName evidence="6">Flagellar protein FliS</fullName>
    </submittedName>
</protein>
<name>A0A149VYU1_9PROT</name>
<dbReference type="GO" id="GO:0044780">
    <property type="term" value="P:bacterial-type flagellum assembly"/>
    <property type="evidence" value="ECO:0007669"/>
    <property type="project" value="InterPro"/>
</dbReference>
<keyword evidence="3" id="KW-0963">Cytoplasm</keyword>
<keyword evidence="7" id="KW-1185">Reference proteome</keyword>
<evidence type="ECO:0000256" key="2">
    <source>
        <dbReference type="ARBA" id="ARBA00008787"/>
    </source>
</evidence>
<evidence type="ECO:0000313" key="6">
    <source>
        <dbReference type="EMBL" id="KXW58391.1"/>
    </source>
</evidence>
<accession>A0A149VYU1</accession>
<evidence type="ECO:0000256" key="1">
    <source>
        <dbReference type="ARBA" id="ARBA00004514"/>
    </source>
</evidence>
<gene>
    <name evidence="6" type="primary">fliS</name>
    <name evidence="6" type="ORF">FEMY_10800</name>
</gene>
<dbReference type="AlphaFoldDB" id="A0A149VYU1"/>
<evidence type="ECO:0000256" key="3">
    <source>
        <dbReference type="ARBA" id="ARBA00022490"/>
    </source>
</evidence>
<comment type="subcellular location">
    <subcellularLocation>
        <location evidence="1">Cytoplasm</location>
        <location evidence="1">Cytosol</location>
    </subcellularLocation>
</comment>
<reference evidence="6 7" key="1">
    <citation type="submission" date="2016-01" db="EMBL/GenBank/DDBJ databases">
        <title>Genome sequence of the acidophilic iron oxidising Ferrovum strain Z-31.</title>
        <authorList>
            <person name="Poehlein A."/>
            <person name="Ullrich S.R."/>
            <person name="Schloemann M."/>
            <person name="Muehling M."/>
            <person name="Daniel R."/>
        </authorList>
    </citation>
    <scope>NUCLEOTIDE SEQUENCE [LARGE SCALE GENOMIC DNA]</scope>
    <source>
        <strain evidence="6 7">Z-31</strain>
    </source>
</reference>
<evidence type="ECO:0000256" key="5">
    <source>
        <dbReference type="ARBA" id="ARBA00023186"/>
    </source>
</evidence>
<dbReference type="PANTHER" id="PTHR34773:SF1">
    <property type="entry name" value="FLAGELLAR SECRETION CHAPERONE FLIS"/>
    <property type="match status" value="1"/>
</dbReference>
<keyword evidence="6" id="KW-0969">Cilium</keyword>
<dbReference type="Pfam" id="PF02561">
    <property type="entry name" value="FliS"/>
    <property type="match status" value="1"/>
</dbReference>
<dbReference type="STRING" id="1789004.FEMY_10800"/>
<dbReference type="Gene3D" id="1.20.120.340">
    <property type="entry name" value="Flagellar protein FliS"/>
    <property type="match status" value="1"/>
</dbReference>
<sequence>MSMLSKLNKYEEVGIDSSVHSADAHKLVLLLYQGALLSIAAARNHLMNNEVGAKGKSISQAISIIEEGLMASLNLSVGGELVQNLSALYAYMSARLLEANLRNEVTMLDEVSRLLIELRGGWEAIRPGETETAPHPSAAVREKVVTLNARGNEGVSAGVRQALNAYQQI</sequence>